<proteinExistence type="predicted"/>
<evidence type="ECO:0000313" key="3">
    <source>
        <dbReference type="Proteomes" id="UP000056209"/>
    </source>
</evidence>
<comment type="caution">
    <text evidence="2">The sequence shown here is derived from an EMBL/GenBank/DDBJ whole genome shotgun (WGS) entry which is preliminary data.</text>
</comment>
<dbReference type="OrthoDB" id="61310at2"/>
<reference evidence="3" key="1">
    <citation type="submission" date="2015-11" db="EMBL/GenBank/DDBJ databases">
        <title>Draft Genome Sequence of the Radioresistant Bacterium Deinococcus grandis, Isolated from Freshwater Fish in Japan.</title>
        <authorList>
            <person name="Satoh K."/>
            <person name="Onodera T."/>
            <person name="Omoso K."/>
            <person name="Takeda-Yano K."/>
            <person name="Katayama T."/>
            <person name="Oono Y."/>
            <person name="Narumi I."/>
        </authorList>
    </citation>
    <scope>NUCLEOTIDE SEQUENCE [LARGE SCALE GENOMIC DNA]</scope>
    <source>
        <strain evidence="3">ATCC 43672</strain>
    </source>
</reference>
<dbReference type="AlphaFoldDB" id="A0A100HN37"/>
<protein>
    <submittedName>
        <fullName evidence="2">Transposase IS4 family protein</fullName>
    </submittedName>
</protein>
<feature type="domain" description="Transposase IS4-like" evidence="1">
    <location>
        <begin position="4"/>
        <end position="153"/>
    </location>
</feature>
<organism evidence="2 3">
    <name type="scientific">Deinococcus grandis</name>
    <dbReference type="NCBI Taxonomy" id="57498"/>
    <lineage>
        <taxon>Bacteria</taxon>
        <taxon>Thermotogati</taxon>
        <taxon>Deinococcota</taxon>
        <taxon>Deinococci</taxon>
        <taxon>Deinococcales</taxon>
        <taxon>Deinococcaceae</taxon>
        <taxon>Deinococcus</taxon>
    </lineage>
</organism>
<dbReference type="PANTHER" id="PTHR30007">
    <property type="entry name" value="PHP DOMAIN PROTEIN"/>
    <property type="match status" value="1"/>
</dbReference>
<sequence length="163" mass="18136">MEAGSIDSQTVRCAPQAGIRGVDAGKKTHGRKRHLVVDALGLLLVVYVTGGGVQDRVAAPILLSILAKRHPRLKHIWADGGYSGEVVTWAEKVLGWVVEIVHGISGQRGLVVRPRRWVVERSLAWLTRCRRLTRDFEGRPETTEAWCYLASIRLMLRRLDPAA</sequence>
<evidence type="ECO:0000313" key="2">
    <source>
        <dbReference type="EMBL" id="GAQ23738.1"/>
    </source>
</evidence>
<dbReference type="Proteomes" id="UP000056209">
    <property type="component" value="Unassembled WGS sequence"/>
</dbReference>
<accession>A0A100HN37</accession>
<dbReference type="PANTHER" id="PTHR30007:SF0">
    <property type="entry name" value="TRANSPOSASE"/>
    <property type="match status" value="1"/>
</dbReference>
<name>A0A100HN37_9DEIO</name>
<dbReference type="GO" id="GO:0006313">
    <property type="term" value="P:DNA transposition"/>
    <property type="evidence" value="ECO:0007669"/>
    <property type="project" value="InterPro"/>
</dbReference>
<evidence type="ECO:0000259" key="1">
    <source>
        <dbReference type="Pfam" id="PF01609"/>
    </source>
</evidence>
<gene>
    <name evidence="2" type="ORF">DEIGR_320152</name>
</gene>
<keyword evidence="3" id="KW-1185">Reference proteome</keyword>
<dbReference type="GO" id="GO:0004803">
    <property type="term" value="F:transposase activity"/>
    <property type="evidence" value="ECO:0007669"/>
    <property type="project" value="InterPro"/>
</dbReference>
<dbReference type="EMBL" id="BCMS01000004">
    <property type="protein sequence ID" value="GAQ23738.1"/>
    <property type="molecule type" value="Genomic_DNA"/>
</dbReference>
<dbReference type="Pfam" id="PF01609">
    <property type="entry name" value="DDE_Tnp_1"/>
    <property type="match status" value="1"/>
</dbReference>
<dbReference type="GO" id="GO:0003677">
    <property type="term" value="F:DNA binding"/>
    <property type="evidence" value="ECO:0007669"/>
    <property type="project" value="InterPro"/>
</dbReference>
<dbReference type="InterPro" id="IPR002559">
    <property type="entry name" value="Transposase_11"/>
</dbReference>